<dbReference type="GO" id="GO:0044550">
    <property type="term" value="P:secondary metabolite biosynthetic process"/>
    <property type="evidence" value="ECO:0007669"/>
    <property type="project" value="TreeGrafter"/>
</dbReference>
<evidence type="ECO:0000256" key="3">
    <source>
        <dbReference type="SAM" id="MobiDB-lite"/>
    </source>
</evidence>
<feature type="region of interest" description="Disordered" evidence="3">
    <location>
        <begin position="341"/>
        <end position="368"/>
    </location>
</feature>
<proteinExistence type="predicted"/>
<evidence type="ECO:0000259" key="5">
    <source>
        <dbReference type="Pfam" id="PF08545"/>
    </source>
</evidence>
<dbReference type="RefSeq" id="WP_093260299.1">
    <property type="nucleotide sequence ID" value="NZ_FNOK01000001.1"/>
</dbReference>
<organism evidence="6 7">
    <name type="scientific">Saccharopolyspora shandongensis</name>
    <dbReference type="NCBI Taxonomy" id="418495"/>
    <lineage>
        <taxon>Bacteria</taxon>
        <taxon>Bacillati</taxon>
        <taxon>Actinomycetota</taxon>
        <taxon>Actinomycetes</taxon>
        <taxon>Pseudonocardiales</taxon>
        <taxon>Pseudonocardiaceae</taxon>
        <taxon>Saccharopolyspora</taxon>
    </lineage>
</organism>
<evidence type="ECO:0000259" key="4">
    <source>
        <dbReference type="Pfam" id="PF08541"/>
    </source>
</evidence>
<gene>
    <name evidence="6" type="ORF">SAMN05216215_1001252</name>
</gene>
<keyword evidence="2" id="KW-0012">Acyltransferase</keyword>
<dbReference type="InterPro" id="IPR013751">
    <property type="entry name" value="ACP_syn_III_N"/>
</dbReference>
<dbReference type="OrthoDB" id="7055207at2"/>
<dbReference type="Gene3D" id="3.40.47.10">
    <property type="match status" value="2"/>
</dbReference>
<feature type="domain" description="Beta-ketoacyl-[acyl-carrier-protein] synthase III C-terminal" evidence="4">
    <location>
        <begin position="242"/>
        <end position="333"/>
    </location>
</feature>
<dbReference type="SUPFAM" id="SSF53901">
    <property type="entry name" value="Thiolase-like"/>
    <property type="match status" value="1"/>
</dbReference>
<dbReference type="GO" id="GO:0006633">
    <property type="term" value="P:fatty acid biosynthetic process"/>
    <property type="evidence" value="ECO:0007669"/>
    <property type="project" value="InterPro"/>
</dbReference>
<dbReference type="Pfam" id="PF08541">
    <property type="entry name" value="ACP_syn_III_C"/>
    <property type="match status" value="1"/>
</dbReference>
<dbReference type="PANTHER" id="PTHR34069">
    <property type="entry name" value="3-OXOACYL-[ACYL-CARRIER-PROTEIN] SYNTHASE 3"/>
    <property type="match status" value="1"/>
</dbReference>
<dbReference type="PANTHER" id="PTHR34069:SF2">
    <property type="entry name" value="BETA-KETOACYL-[ACYL-CARRIER-PROTEIN] SYNTHASE III"/>
    <property type="match status" value="1"/>
</dbReference>
<evidence type="ECO:0000256" key="1">
    <source>
        <dbReference type="ARBA" id="ARBA00022679"/>
    </source>
</evidence>
<dbReference type="GO" id="GO:0004315">
    <property type="term" value="F:3-oxoacyl-[acyl-carrier-protein] synthase activity"/>
    <property type="evidence" value="ECO:0007669"/>
    <property type="project" value="InterPro"/>
</dbReference>
<name>A0A1H2R0S2_9PSEU</name>
<dbReference type="Proteomes" id="UP000199529">
    <property type="component" value="Unassembled WGS sequence"/>
</dbReference>
<accession>A0A1H2R0S2</accession>
<dbReference type="CDD" id="cd00827">
    <property type="entry name" value="init_cond_enzymes"/>
    <property type="match status" value="1"/>
</dbReference>
<keyword evidence="7" id="KW-1185">Reference proteome</keyword>
<dbReference type="Pfam" id="PF08545">
    <property type="entry name" value="ACP_syn_III"/>
    <property type="match status" value="1"/>
</dbReference>
<evidence type="ECO:0000313" key="7">
    <source>
        <dbReference type="Proteomes" id="UP000199529"/>
    </source>
</evidence>
<feature type="domain" description="Beta-ketoacyl-[acyl-carrier-protein] synthase III N-terminal" evidence="5">
    <location>
        <begin position="107"/>
        <end position="170"/>
    </location>
</feature>
<evidence type="ECO:0000313" key="6">
    <source>
        <dbReference type="EMBL" id="SDW12945.1"/>
    </source>
</evidence>
<sequence length="368" mass="39602">MRWDDIYLRACASWLPPAMPAAEAVERGLVEAEAVRRAQVTGVTVAEEAPPDMAVAAAAEALVRSGCEPDEIALVLHACSYHQGHDMWAPASYVQHEAVGTRCPAIELRQTSNGGMASLELAAAHLTATGGRAALLTTADRFCAPGVDRWRSDPGTVFADGATAAVLARDSGFARLRSLVSVGEPGLERMHRGDDPFGPAPLSARTPISIDETTRAFLRSPAGQRSVVLMAERHTESVRRALDEAGAALADVDWFVLPHFGRRRLDVNYFRRFGIDPDRSLWSWSRGVGHLGAGDQFAGVAHLVESGRARPGQLVALLGVGGGFTWSAAVLEIVEAPQWRPQEHHRSSSGSVARERKVDRAQRTELEG</sequence>
<dbReference type="EMBL" id="FNOK01000001">
    <property type="protein sequence ID" value="SDW12945.1"/>
    <property type="molecule type" value="Genomic_DNA"/>
</dbReference>
<evidence type="ECO:0000256" key="2">
    <source>
        <dbReference type="ARBA" id="ARBA00023315"/>
    </source>
</evidence>
<keyword evidence="1" id="KW-0808">Transferase</keyword>
<reference evidence="7" key="1">
    <citation type="submission" date="2016-10" db="EMBL/GenBank/DDBJ databases">
        <authorList>
            <person name="Varghese N."/>
            <person name="Submissions S."/>
        </authorList>
    </citation>
    <scope>NUCLEOTIDE SEQUENCE [LARGE SCALE GENOMIC DNA]</scope>
    <source>
        <strain evidence="7">CGMCC 4.3530</strain>
    </source>
</reference>
<protein>
    <submittedName>
        <fullName evidence="6">3-oxoacyl-[acyl-carrier-protein] synthase-3</fullName>
    </submittedName>
</protein>
<feature type="compositionally biased region" description="Basic and acidic residues" evidence="3">
    <location>
        <begin position="353"/>
        <end position="368"/>
    </location>
</feature>
<dbReference type="AlphaFoldDB" id="A0A1H2R0S2"/>
<dbReference type="STRING" id="418495.SAMN05216215_1001252"/>
<dbReference type="InterPro" id="IPR013747">
    <property type="entry name" value="ACP_syn_III_C"/>
</dbReference>
<dbReference type="InterPro" id="IPR016039">
    <property type="entry name" value="Thiolase-like"/>
</dbReference>